<organism evidence="1 2">
    <name type="scientific">Immersiella caudata</name>
    <dbReference type="NCBI Taxonomy" id="314043"/>
    <lineage>
        <taxon>Eukaryota</taxon>
        <taxon>Fungi</taxon>
        <taxon>Dikarya</taxon>
        <taxon>Ascomycota</taxon>
        <taxon>Pezizomycotina</taxon>
        <taxon>Sordariomycetes</taxon>
        <taxon>Sordariomycetidae</taxon>
        <taxon>Sordariales</taxon>
        <taxon>Lasiosphaeriaceae</taxon>
        <taxon>Immersiella</taxon>
    </lineage>
</organism>
<dbReference type="EMBL" id="JAULSU010000007">
    <property type="protein sequence ID" value="KAK0612170.1"/>
    <property type="molecule type" value="Genomic_DNA"/>
</dbReference>
<evidence type="ECO:0000313" key="2">
    <source>
        <dbReference type="Proteomes" id="UP001175000"/>
    </source>
</evidence>
<name>A0AA39U5H1_9PEZI</name>
<keyword evidence="2" id="KW-1185">Reference proteome</keyword>
<sequence>MWSNADEILHPLRAFFGFLIFQSHLFVGASPTGRIVSHCRISKWNGDKCVYTTLLETNPCRSPKNLSPRFSNFFHFSSLRPSSSPAAQ</sequence>
<protein>
    <submittedName>
        <fullName evidence="1">Uncharacterized protein</fullName>
    </submittedName>
</protein>
<evidence type="ECO:0000313" key="1">
    <source>
        <dbReference type="EMBL" id="KAK0612170.1"/>
    </source>
</evidence>
<dbReference type="AlphaFoldDB" id="A0AA39U5H1"/>
<gene>
    <name evidence="1" type="ORF">B0T14DRAFT_342266</name>
</gene>
<comment type="caution">
    <text evidence="1">The sequence shown here is derived from an EMBL/GenBank/DDBJ whole genome shotgun (WGS) entry which is preliminary data.</text>
</comment>
<dbReference type="Proteomes" id="UP001175000">
    <property type="component" value="Unassembled WGS sequence"/>
</dbReference>
<reference evidence="1" key="1">
    <citation type="submission" date="2023-06" db="EMBL/GenBank/DDBJ databases">
        <title>Genome-scale phylogeny and comparative genomics of the fungal order Sordariales.</title>
        <authorList>
            <consortium name="Lawrence Berkeley National Laboratory"/>
            <person name="Hensen N."/>
            <person name="Bonometti L."/>
            <person name="Westerberg I."/>
            <person name="Brannstrom I.O."/>
            <person name="Guillou S."/>
            <person name="Cros-Aarteil S."/>
            <person name="Calhoun S."/>
            <person name="Haridas S."/>
            <person name="Kuo A."/>
            <person name="Mondo S."/>
            <person name="Pangilinan J."/>
            <person name="Riley R."/>
            <person name="Labutti K."/>
            <person name="Andreopoulos B."/>
            <person name="Lipzen A."/>
            <person name="Chen C."/>
            <person name="Yanf M."/>
            <person name="Daum C."/>
            <person name="Ng V."/>
            <person name="Clum A."/>
            <person name="Steindorff A."/>
            <person name="Ohm R."/>
            <person name="Martin F."/>
            <person name="Silar P."/>
            <person name="Natvig D."/>
            <person name="Lalanne C."/>
            <person name="Gautier V."/>
            <person name="Ament-Velasquez S.L."/>
            <person name="Kruys A."/>
            <person name="Hutchinson M.I."/>
            <person name="Powell A.J."/>
            <person name="Barry K."/>
            <person name="Miller A.N."/>
            <person name="Grigoriev I.V."/>
            <person name="Debuchy R."/>
            <person name="Gladieux P."/>
            <person name="Thoren M.H."/>
            <person name="Johannesson H."/>
        </authorList>
    </citation>
    <scope>NUCLEOTIDE SEQUENCE</scope>
    <source>
        <strain evidence="1">CBS 606.72</strain>
    </source>
</reference>
<accession>A0AA39U5H1</accession>
<proteinExistence type="predicted"/>